<organism evidence="1">
    <name type="scientific">Siphoviridae sp. ctoMB99</name>
    <dbReference type="NCBI Taxonomy" id="2826459"/>
    <lineage>
        <taxon>Viruses</taxon>
        <taxon>Duplodnaviria</taxon>
        <taxon>Heunggongvirae</taxon>
        <taxon>Uroviricota</taxon>
        <taxon>Caudoviricetes</taxon>
    </lineage>
</organism>
<sequence length="55" mass="6329">MQYKILYSKTHSSALPMVRYEDTKDAAIEIAERLKAFGYTVNVWEVSETGAKQFL</sequence>
<accession>A0A8S5MZ19</accession>
<dbReference type="EMBL" id="BK015023">
    <property type="protein sequence ID" value="DAD87661.1"/>
    <property type="molecule type" value="Genomic_DNA"/>
</dbReference>
<reference evidence="1" key="1">
    <citation type="journal article" date="2021" name="Proc. Natl. Acad. Sci. U.S.A.">
        <title>A Catalog of Tens of Thousands of Viruses from Human Metagenomes Reveals Hidden Associations with Chronic Diseases.</title>
        <authorList>
            <person name="Tisza M.J."/>
            <person name="Buck C.B."/>
        </authorList>
    </citation>
    <scope>NUCLEOTIDE SEQUENCE</scope>
    <source>
        <strain evidence="1">CtoMB99</strain>
    </source>
</reference>
<name>A0A8S5MZ19_9CAUD</name>
<evidence type="ECO:0000313" key="1">
    <source>
        <dbReference type="EMBL" id="DAD87661.1"/>
    </source>
</evidence>
<proteinExistence type="predicted"/>
<protein>
    <submittedName>
        <fullName evidence="1">UDP-glucose/GDP-mannose dehydrogenase-like protein</fullName>
    </submittedName>
</protein>